<evidence type="ECO:0000313" key="12">
    <source>
        <dbReference type="Proteomes" id="UP000295188"/>
    </source>
</evidence>
<dbReference type="GO" id="GO:0005886">
    <property type="term" value="C:plasma membrane"/>
    <property type="evidence" value="ECO:0007669"/>
    <property type="project" value="UniProtKB-SubCell"/>
</dbReference>
<evidence type="ECO:0000256" key="7">
    <source>
        <dbReference type="ARBA" id="ARBA00023004"/>
    </source>
</evidence>
<dbReference type="PROSITE" id="PS00211">
    <property type="entry name" value="ABC_TRANSPORTER_1"/>
    <property type="match status" value="1"/>
</dbReference>
<dbReference type="InterPro" id="IPR051535">
    <property type="entry name" value="Siderophore_ABC-ATPase"/>
</dbReference>
<dbReference type="GO" id="GO:0006826">
    <property type="term" value="P:iron ion transport"/>
    <property type="evidence" value="ECO:0007669"/>
    <property type="project" value="UniProtKB-KW"/>
</dbReference>
<dbReference type="EMBL" id="SMAA01000006">
    <property type="protein sequence ID" value="TCS79606.1"/>
    <property type="molecule type" value="Genomic_DNA"/>
</dbReference>
<dbReference type="FunFam" id="3.40.50.300:FF:000134">
    <property type="entry name" value="Iron-enterobactin ABC transporter ATP-binding protein"/>
    <property type="match status" value="1"/>
</dbReference>
<keyword evidence="8" id="KW-0406">Ion transport</keyword>
<keyword evidence="6 11" id="KW-0067">ATP-binding</keyword>
<keyword evidence="2" id="KW-0813">Transport</keyword>
<feature type="domain" description="ABC transporter" evidence="10">
    <location>
        <begin position="5"/>
        <end position="241"/>
    </location>
</feature>
<evidence type="ECO:0000256" key="8">
    <source>
        <dbReference type="ARBA" id="ARBA00023065"/>
    </source>
</evidence>
<dbReference type="Proteomes" id="UP000295188">
    <property type="component" value="Unassembled WGS sequence"/>
</dbReference>
<comment type="subcellular location">
    <subcellularLocation>
        <location evidence="1">Cell membrane</location>
        <topology evidence="1">Peripheral membrane protein</topology>
    </subcellularLocation>
</comment>
<keyword evidence="3" id="KW-1003">Cell membrane</keyword>
<dbReference type="PANTHER" id="PTHR42771">
    <property type="entry name" value="IRON(3+)-HYDROXAMATE IMPORT ATP-BINDING PROTEIN FHUC"/>
    <property type="match status" value="1"/>
</dbReference>
<dbReference type="GO" id="GO:0016887">
    <property type="term" value="F:ATP hydrolysis activity"/>
    <property type="evidence" value="ECO:0007669"/>
    <property type="project" value="InterPro"/>
</dbReference>
<proteinExistence type="predicted"/>
<evidence type="ECO:0000256" key="6">
    <source>
        <dbReference type="ARBA" id="ARBA00022840"/>
    </source>
</evidence>
<dbReference type="GO" id="GO:0005524">
    <property type="term" value="F:ATP binding"/>
    <property type="evidence" value="ECO:0007669"/>
    <property type="project" value="UniProtKB-KW"/>
</dbReference>
<dbReference type="PROSITE" id="PS50893">
    <property type="entry name" value="ABC_TRANSPORTER_2"/>
    <property type="match status" value="1"/>
</dbReference>
<evidence type="ECO:0000256" key="2">
    <source>
        <dbReference type="ARBA" id="ARBA00022448"/>
    </source>
</evidence>
<dbReference type="Pfam" id="PF00005">
    <property type="entry name" value="ABC_tran"/>
    <property type="match status" value="1"/>
</dbReference>
<dbReference type="Gene3D" id="3.40.50.300">
    <property type="entry name" value="P-loop containing nucleotide triphosphate hydrolases"/>
    <property type="match status" value="1"/>
</dbReference>
<comment type="caution">
    <text evidence="11">The sequence shown here is derived from an EMBL/GenBank/DDBJ whole genome shotgun (WGS) entry which is preliminary data.</text>
</comment>
<gene>
    <name evidence="11" type="ORF">EDC37_10621</name>
</gene>
<dbReference type="InterPro" id="IPR003593">
    <property type="entry name" value="AAA+_ATPase"/>
</dbReference>
<dbReference type="SMART" id="SM00382">
    <property type="entry name" value="AAA"/>
    <property type="match status" value="1"/>
</dbReference>
<sequence>MTGTLSIKEASLYYGKHIVSEALTLEFNKPEIVSIIGPNGSGKSTLLKALGRLLKPAAGTVYLNGRDMQAMSSAETARQLSVLPQATQAPGDMTVRDLACCGRLPYQTMFSQLGESDRQAIDMALESTGLVDMQKRSLSSLSGGECQRAWLAMALAQKPQILLLDEPTTYLDIHYQLELMELVNRLHRRFAITVIMVLHDLNHAARFSHRLIAVKKGQIMADGSVQQVFVKSTLEKLYDVKVTVMEMGSEGKHYLACFPYCSMETD</sequence>
<dbReference type="RefSeq" id="WP_132548608.1">
    <property type="nucleotide sequence ID" value="NZ_SMAA01000006.1"/>
</dbReference>
<dbReference type="PANTHER" id="PTHR42771:SF4">
    <property type="entry name" value="IRON(3+)-HYDROXAMATE IMPORT ATP-BINDING PROTEIN FHUC"/>
    <property type="match status" value="1"/>
</dbReference>
<reference evidence="11 12" key="1">
    <citation type="submission" date="2019-03" db="EMBL/GenBank/DDBJ databases">
        <title>Genomic Encyclopedia of Type Strains, Phase IV (KMG-IV): sequencing the most valuable type-strain genomes for metagenomic binning, comparative biology and taxonomic classification.</title>
        <authorList>
            <person name="Goeker M."/>
        </authorList>
    </citation>
    <scope>NUCLEOTIDE SEQUENCE [LARGE SCALE GENOMIC DNA]</scope>
    <source>
        <strain evidence="11 12">DSM 20467</strain>
    </source>
</reference>
<accession>A0A4R3K9A4</accession>
<keyword evidence="7" id="KW-0408">Iron</keyword>
<organism evidence="11 12">
    <name type="scientific">Pectinatus cerevisiiphilus</name>
    <dbReference type="NCBI Taxonomy" id="86956"/>
    <lineage>
        <taxon>Bacteria</taxon>
        <taxon>Bacillati</taxon>
        <taxon>Bacillota</taxon>
        <taxon>Negativicutes</taxon>
        <taxon>Selenomonadales</taxon>
        <taxon>Selenomonadaceae</taxon>
        <taxon>Pectinatus</taxon>
    </lineage>
</organism>
<keyword evidence="9" id="KW-0472">Membrane</keyword>
<evidence type="ECO:0000313" key="11">
    <source>
        <dbReference type="EMBL" id="TCS79606.1"/>
    </source>
</evidence>
<dbReference type="OrthoDB" id="9799337at2"/>
<dbReference type="SUPFAM" id="SSF52540">
    <property type="entry name" value="P-loop containing nucleoside triphosphate hydrolases"/>
    <property type="match status" value="1"/>
</dbReference>
<dbReference type="InterPro" id="IPR003439">
    <property type="entry name" value="ABC_transporter-like_ATP-bd"/>
</dbReference>
<evidence type="ECO:0000259" key="10">
    <source>
        <dbReference type="PROSITE" id="PS50893"/>
    </source>
</evidence>
<keyword evidence="5" id="KW-0547">Nucleotide-binding</keyword>
<evidence type="ECO:0000256" key="1">
    <source>
        <dbReference type="ARBA" id="ARBA00004202"/>
    </source>
</evidence>
<evidence type="ECO:0000256" key="3">
    <source>
        <dbReference type="ARBA" id="ARBA00022475"/>
    </source>
</evidence>
<evidence type="ECO:0000256" key="5">
    <source>
        <dbReference type="ARBA" id="ARBA00022741"/>
    </source>
</evidence>
<name>A0A4R3K9A4_9FIRM</name>
<dbReference type="InterPro" id="IPR017871">
    <property type="entry name" value="ABC_transporter-like_CS"/>
</dbReference>
<keyword evidence="4" id="KW-0410">Iron transport</keyword>
<dbReference type="InterPro" id="IPR027417">
    <property type="entry name" value="P-loop_NTPase"/>
</dbReference>
<dbReference type="CDD" id="cd03214">
    <property type="entry name" value="ABC_Iron-Siderophores_B12_Hemin"/>
    <property type="match status" value="1"/>
</dbReference>
<evidence type="ECO:0000256" key="9">
    <source>
        <dbReference type="ARBA" id="ARBA00023136"/>
    </source>
</evidence>
<protein>
    <submittedName>
        <fullName evidence="11">Iron complex transport system ATP-binding protein</fullName>
    </submittedName>
</protein>
<keyword evidence="12" id="KW-1185">Reference proteome</keyword>
<evidence type="ECO:0000256" key="4">
    <source>
        <dbReference type="ARBA" id="ARBA00022496"/>
    </source>
</evidence>
<dbReference type="AlphaFoldDB" id="A0A4R3K9A4"/>